<dbReference type="STRING" id="48699.ENSPLAP00000005415"/>
<name>A0A3B3TW39_9TELE</name>
<dbReference type="Ensembl" id="ENSPLAT00000007980.1">
    <property type="protein sequence ID" value="ENSPLAP00000005415.1"/>
    <property type="gene ID" value="ENSPLAG00000007328.1"/>
</dbReference>
<reference evidence="2" key="1">
    <citation type="submission" date="2025-08" db="UniProtKB">
        <authorList>
            <consortium name="Ensembl"/>
        </authorList>
    </citation>
    <scope>IDENTIFICATION</scope>
</reference>
<evidence type="ECO:0000256" key="1">
    <source>
        <dbReference type="SAM" id="MobiDB-lite"/>
    </source>
</evidence>
<accession>A0A3B3TW39</accession>
<sequence length="67" mass="7538">MDEDGKVADGEECEEPTAESKPFNKDRLVLYHWTQSFASQKVRPGAENENGDVKIKQTRNTGIEKGK</sequence>
<protein>
    <submittedName>
        <fullName evidence="2">Uncharacterized protein</fullName>
    </submittedName>
</protein>
<organism evidence="2 3">
    <name type="scientific">Poecilia latipinna</name>
    <name type="common">sailfin molly</name>
    <dbReference type="NCBI Taxonomy" id="48699"/>
    <lineage>
        <taxon>Eukaryota</taxon>
        <taxon>Metazoa</taxon>
        <taxon>Chordata</taxon>
        <taxon>Craniata</taxon>
        <taxon>Vertebrata</taxon>
        <taxon>Euteleostomi</taxon>
        <taxon>Actinopterygii</taxon>
        <taxon>Neopterygii</taxon>
        <taxon>Teleostei</taxon>
        <taxon>Neoteleostei</taxon>
        <taxon>Acanthomorphata</taxon>
        <taxon>Ovalentaria</taxon>
        <taxon>Atherinomorphae</taxon>
        <taxon>Cyprinodontiformes</taxon>
        <taxon>Poeciliidae</taxon>
        <taxon>Poeciliinae</taxon>
        <taxon>Poecilia</taxon>
    </lineage>
</organism>
<dbReference type="AlphaFoldDB" id="A0A3B3TW39"/>
<evidence type="ECO:0000313" key="2">
    <source>
        <dbReference type="Ensembl" id="ENSPLAP00000005415.1"/>
    </source>
</evidence>
<feature type="region of interest" description="Disordered" evidence="1">
    <location>
        <begin position="41"/>
        <end position="67"/>
    </location>
</feature>
<reference evidence="2" key="2">
    <citation type="submission" date="2025-09" db="UniProtKB">
        <authorList>
            <consortium name="Ensembl"/>
        </authorList>
    </citation>
    <scope>IDENTIFICATION</scope>
</reference>
<keyword evidence="3" id="KW-1185">Reference proteome</keyword>
<evidence type="ECO:0000313" key="3">
    <source>
        <dbReference type="Proteomes" id="UP000261500"/>
    </source>
</evidence>
<feature type="region of interest" description="Disordered" evidence="1">
    <location>
        <begin position="1"/>
        <end position="25"/>
    </location>
</feature>
<proteinExistence type="predicted"/>
<dbReference type="Proteomes" id="UP000261500">
    <property type="component" value="Unplaced"/>
</dbReference>